<dbReference type="SUPFAM" id="SSF53146">
    <property type="entry name" value="Nitrogenase accessory factor-like"/>
    <property type="match status" value="1"/>
</dbReference>
<proteinExistence type="inferred from homology"/>
<keyword evidence="2" id="KW-0535">Nitrogen fixation</keyword>
<dbReference type="Pfam" id="PF02579">
    <property type="entry name" value="Nitro_FeMo-Co"/>
    <property type="match status" value="1"/>
</dbReference>
<dbReference type="InterPro" id="IPR036105">
    <property type="entry name" value="DiNase_FeMo-co_biosyn_sf"/>
</dbReference>
<feature type="domain" description="Dinitrogenase iron-molybdenum cofactor biosynthesis" evidence="3">
    <location>
        <begin position="36"/>
        <end position="134"/>
    </location>
</feature>
<dbReference type="InterPro" id="IPR013480">
    <property type="entry name" value="NifX"/>
</dbReference>
<sequence length="165" mass="18339">MVTRRLRLVEARTEDLGPQGSLKGGHMRVAFATHDRQTVDAHFASAKTFMFYDVGPDDHTFLEAVQFDNVSQEEGQHQEDGDDRLASKIKALEGSALLFVRAIGGPAAARVVRAHVHPIKLPDDETIAAVIDKVRGMLKSNPPPWLRKVIRDSETGPDRFIDDEE</sequence>
<evidence type="ECO:0000313" key="4">
    <source>
        <dbReference type="EMBL" id="NFV79136.1"/>
    </source>
</evidence>
<dbReference type="InterPro" id="IPR051840">
    <property type="entry name" value="NifX/NifY_domain"/>
</dbReference>
<dbReference type="AlphaFoldDB" id="A0A7C9QTQ0"/>
<dbReference type="Proteomes" id="UP000480684">
    <property type="component" value="Unassembled WGS sequence"/>
</dbReference>
<reference evidence="4 5" key="1">
    <citation type="submission" date="2020-02" db="EMBL/GenBank/DDBJ databases">
        <authorList>
            <person name="Dziuba M."/>
            <person name="Kuznetsov B."/>
            <person name="Mardanov A."/>
            <person name="Ravin N."/>
            <person name="Grouzdev D."/>
        </authorList>
    </citation>
    <scope>NUCLEOTIDE SEQUENCE [LARGE SCALE GENOMIC DNA]</scope>
    <source>
        <strain evidence="4 5">SpK</strain>
    </source>
</reference>
<protein>
    <submittedName>
        <fullName evidence="4">Nitrogen fixation protein NifX</fullName>
    </submittedName>
</protein>
<dbReference type="InterPro" id="IPR003731">
    <property type="entry name" value="Di-Nase_FeMo-co_biosynth"/>
</dbReference>
<gene>
    <name evidence="4" type="primary">nifX</name>
    <name evidence="4" type="ORF">G4223_03275</name>
</gene>
<evidence type="ECO:0000259" key="3">
    <source>
        <dbReference type="Pfam" id="PF02579"/>
    </source>
</evidence>
<dbReference type="GO" id="GO:0009399">
    <property type="term" value="P:nitrogen fixation"/>
    <property type="evidence" value="ECO:0007669"/>
    <property type="project" value="InterPro"/>
</dbReference>
<dbReference type="PANTHER" id="PTHR33937:SF1">
    <property type="entry name" value="IRON-MOLIBDENUM COFACTOR PROCESSING PROTEIN"/>
    <property type="match status" value="1"/>
</dbReference>
<dbReference type="NCBIfam" id="TIGR02663">
    <property type="entry name" value="nifX"/>
    <property type="match status" value="1"/>
</dbReference>
<dbReference type="GO" id="GO:0051540">
    <property type="term" value="F:metal cluster binding"/>
    <property type="evidence" value="ECO:0007669"/>
    <property type="project" value="InterPro"/>
</dbReference>
<accession>A0A7C9QTQ0</accession>
<evidence type="ECO:0000256" key="2">
    <source>
        <dbReference type="ARBA" id="ARBA00023231"/>
    </source>
</evidence>
<comment type="caution">
    <text evidence="4">The sequence shown here is derived from an EMBL/GenBank/DDBJ whole genome shotgun (WGS) entry which is preliminary data.</text>
</comment>
<evidence type="ECO:0000256" key="1">
    <source>
        <dbReference type="ARBA" id="ARBA00010285"/>
    </source>
</evidence>
<dbReference type="InterPro" id="IPR034169">
    <property type="entry name" value="NifX-like"/>
</dbReference>
<evidence type="ECO:0000313" key="5">
    <source>
        <dbReference type="Proteomes" id="UP000480684"/>
    </source>
</evidence>
<dbReference type="PANTHER" id="PTHR33937">
    <property type="entry name" value="IRON-MOLYBDENUM PROTEIN-RELATED-RELATED"/>
    <property type="match status" value="1"/>
</dbReference>
<dbReference type="CDD" id="cd00853">
    <property type="entry name" value="NifX"/>
    <property type="match status" value="1"/>
</dbReference>
<dbReference type="EMBL" id="JAAIYP010000011">
    <property type="protein sequence ID" value="NFV79136.1"/>
    <property type="molecule type" value="Genomic_DNA"/>
</dbReference>
<keyword evidence="5" id="KW-1185">Reference proteome</keyword>
<dbReference type="Gene3D" id="3.30.420.130">
    <property type="entry name" value="Dinitrogenase iron-molybdenum cofactor biosynthesis domain"/>
    <property type="match status" value="1"/>
</dbReference>
<comment type="similarity">
    <text evidence="1">Belongs to the NifX/NifY family.</text>
</comment>
<name>A0A7C9QTQ0_9PROT</name>
<organism evidence="4 5">
    <name type="scientific">Magnetospirillum aberrantis SpK</name>
    <dbReference type="NCBI Taxonomy" id="908842"/>
    <lineage>
        <taxon>Bacteria</taxon>
        <taxon>Pseudomonadati</taxon>
        <taxon>Pseudomonadota</taxon>
        <taxon>Alphaproteobacteria</taxon>
        <taxon>Rhodospirillales</taxon>
        <taxon>Rhodospirillaceae</taxon>
        <taxon>Magnetospirillum</taxon>
    </lineage>
</organism>